<reference evidence="8 9" key="1">
    <citation type="submission" date="2016-10" db="EMBL/GenBank/DDBJ databases">
        <authorList>
            <person name="de Groot N.N."/>
        </authorList>
    </citation>
    <scope>NUCLEOTIDE SEQUENCE [LARGE SCALE GENOMIC DNA]</scope>
    <source>
        <strain evidence="8 9">DSM 21039</strain>
    </source>
</reference>
<evidence type="ECO:0000256" key="1">
    <source>
        <dbReference type="ARBA" id="ARBA00001823"/>
    </source>
</evidence>
<evidence type="ECO:0000256" key="5">
    <source>
        <dbReference type="ARBA" id="ARBA00022840"/>
    </source>
</evidence>
<dbReference type="UniPathway" id="UPA00140">
    <property type="reaction ID" value="UER00205"/>
</dbReference>
<dbReference type="GO" id="GO:0019379">
    <property type="term" value="P:sulfate assimilation, phosphoadenylyl sulfate reduction by phosphoadenylyl-sulfate reductase (thioredoxin)"/>
    <property type="evidence" value="ECO:0007669"/>
    <property type="project" value="TreeGrafter"/>
</dbReference>
<dbReference type="Pfam" id="PF01583">
    <property type="entry name" value="APS_kinase"/>
    <property type="match status" value="1"/>
</dbReference>
<name>A0A1H7V8V8_9BACT</name>
<proteinExistence type="inferred from homology"/>
<dbReference type="GO" id="GO:0004781">
    <property type="term" value="F:sulfate adenylyltransferase (ATP) activity"/>
    <property type="evidence" value="ECO:0007669"/>
    <property type="project" value="TreeGrafter"/>
</dbReference>
<keyword evidence="6 8" id="KW-0418">Kinase</keyword>
<dbReference type="AlphaFoldDB" id="A0A1H7V8V8"/>
<dbReference type="STRING" id="573321.SAMN04488505_103251"/>
<evidence type="ECO:0000313" key="8">
    <source>
        <dbReference type="EMBL" id="SEM05500.1"/>
    </source>
</evidence>
<dbReference type="GO" id="GO:0005737">
    <property type="term" value="C:cytoplasm"/>
    <property type="evidence" value="ECO:0007669"/>
    <property type="project" value="TreeGrafter"/>
</dbReference>
<dbReference type="GO" id="GO:0005524">
    <property type="term" value="F:ATP binding"/>
    <property type="evidence" value="ECO:0007669"/>
    <property type="project" value="UniProtKB-KW"/>
</dbReference>
<dbReference type="GO" id="GO:0010134">
    <property type="term" value="P:sulfate assimilation via adenylyl sulfate reduction"/>
    <property type="evidence" value="ECO:0007669"/>
    <property type="project" value="TreeGrafter"/>
</dbReference>
<dbReference type="Proteomes" id="UP000198984">
    <property type="component" value="Unassembled WGS sequence"/>
</dbReference>
<dbReference type="OrthoDB" id="9804504at2"/>
<keyword evidence="9" id="KW-1185">Reference proteome</keyword>
<dbReference type="EC" id="2.7.1.25" evidence="2 6"/>
<dbReference type="GO" id="GO:0004020">
    <property type="term" value="F:adenylylsulfate kinase activity"/>
    <property type="evidence" value="ECO:0007669"/>
    <property type="project" value="UniProtKB-EC"/>
</dbReference>
<evidence type="ECO:0000256" key="6">
    <source>
        <dbReference type="RuleBase" id="RU004347"/>
    </source>
</evidence>
<keyword evidence="4 6" id="KW-0547">Nucleotide-binding</keyword>
<dbReference type="InterPro" id="IPR059117">
    <property type="entry name" value="APS_kinase_dom"/>
</dbReference>
<evidence type="ECO:0000313" key="9">
    <source>
        <dbReference type="Proteomes" id="UP000198984"/>
    </source>
</evidence>
<dbReference type="Gene3D" id="3.40.50.300">
    <property type="entry name" value="P-loop containing nucleotide triphosphate hydrolases"/>
    <property type="match status" value="1"/>
</dbReference>
<keyword evidence="5 6" id="KW-0067">ATP-binding</keyword>
<protein>
    <recommendedName>
        <fullName evidence="2 6">Adenylyl-sulfate kinase</fullName>
        <ecNumber evidence="2 6">2.7.1.25</ecNumber>
    </recommendedName>
</protein>
<dbReference type="PANTHER" id="PTHR42700">
    <property type="entry name" value="SULFATE ADENYLYLTRANSFERASE"/>
    <property type="match status" value="1"/>
</dbReference>
<dbReference type="InterPro" id="IPR027417">
    <property type="entry name" value="P-loop_NTPase"/>
</dbReference>
<evidence type="ECO:0000256" key="3">
    <source>
        <dbReference type="ARBA" id="ARBA00022679"/>
    </source>
</evidence>
<dbReference type="NCBIfam" id="TIGR00455">
    <property type="entry name" value="apsK"/>
    <property type="match status" value="1"/>
</dbReference>
<evidence type="ECO:0000259" key="7">
    <source>
        <dbReference type="Pfam" id="PF01583"/>
    </source>
</evidence>
<dbReference type="RefSeq" id="WP_089912705.1">
    <property type="nucleotide sequence ID" value="NZ_FOBB01000003.1"/>
</dbReference>
<dbReference type="SUPFAM" id="SSF52540">
    <property type="entry name" value="P-loop containing nucleoside triphosphate hydrolases"/>
    <property type="match status" value="1"/>
</dbReference>
<gene>
    <name evidence="8" type="ORF">SAMN04488505_103251</name>
</gene>
<sequence length="183" mass="20336">MIIQLCGLSGAGKTTIATHVQRKAAAHGIPVEIIDGDDYRKALCKDLGFSKEDRCENIRRLGFVASKLSAHGVICIISAINPYEMLRKELATKYKQVRTVFVDCAIEALLKRDTKGLYKRALLPDGHPDKLHNLTGINDPFETPVAPDLHLHTHLKNVDACVNELWGLIKSAVQLTARHYARM</sequence>
<dbReference type="PANTHER" id="PTHR42700:SF1">
    <property type="entry name" value="SULFATE ADENYLYLTRANSFERASE"/>
    <property type="match status" value="1"/>
</dbReference>
<dbReference type="EMBL" id="FOBB01000003">
    <property type="protein sequence ID" value="SEM05500.1"/>
    <property type="molecule type" value="Genomic_DNA"/>
</dbReference>
<dbReference type="InterPro" id="IPR002891">
    <property type="entry name" value="APS"/>
</dbReference>
<comment type="similarity">
    <text evidence="6">Belongs to the APS kinase family.</text>
</comment>
<organism evidence="8 9">
    <name type="scientific">Chitinophaga rupis</name>
    <dbReference type="NCBI Taxonomy" id="573321"/>
    <lineage>
        <taxon>Bacteria</taxon>
        <taxon>Pseudomonadati</taxon>
        <taxon>Bacteroidota</taxon>
        <taxon>Chitinophagia</taxon>
        <taxon>Chitinophagales</taxon>
        <taxon>Chitinophagaceae</taxon>
        <taxon>Chitinophaga</taxon>
    </lineage>
</organism>
<evidence type="ECO:0000256" key="2">
    <source>
        <dbReference type="ARBA" id="ARBA00012121"/>
    </source>
</evidence>
<comment type="catalytic activity">
    <reaction evidence="1 6">
        <text>adenosine 5'-phosphosulfate + ATP = 3'-phosphoadenylyl sulfate + ADP + H(+)</text>
        <dbReference type="Rhea" id="RHEA:24152"/>
        <dbReference type="ChEBI" id="CHEBI:15378"/>
        <dbReference type="ChEBI" id="CHEBI:30616"/>
        <dbReference type="ChEBI" id="CHEBI:58243"/>
        <dbReference type="ChEBI" id="CHEBI:58339"/>
        <dbReference type="ChEBI" id="CHEBI:456216"/>
        <dbReference type="EC" id="2.7.1.25"/>
    </reaction>
</comment>
<comment type="function">
    <text evidence="6">Catalyzes the synthesis of activated sulfate.</text>
</comment>
<accession>A0A1H7V8V8</accession>
<comment type="pathway">
    <text evidence="6">Sulfur metabolism; hydrogen sulfide biosynthesis; sulfite from sulfate: step 2/3.</text>
</comment>
<keyword evidence="3 6" id="KW-0808">Transferase</keyword>
<dbReference type="GO" id="GO:0070814">
    <property type="term" value="P:hydrogen sulfide biosynthetic process"/>
    <property type="evidence" value="ECO:0007669"/>
    <property type="project" value="UniProtKB-UniPathway"/>
</dbReference>
<evidence type="ECO:0000256" key="4">
    <source>
        <dbReference type="ARBA" id="ARBA00022741"/>
    </source>
</evidence>
<feature type="domain" description="APS kinase" evidence="7">
    <location>
        <begin position="2"/>
        <end position="151"/>
    </location>
</feature>
<dbReference type="CDD" id="cd02027">
    <property type="entry name" value="APSK"/>
    <property type="match status" value="1"/>
</dbReference>
<dbReference type="InterPro" id="IPR050512">
    <property type="entry name" value="Sulf_AdTrans/APS_kinase"/>
</dbReference>